<gene>
    <name evidence="3" type="primary">gemin7</name>
</gene>
<keyword evidence="4" id="KW-1185">Reference proteome</keyword>
<dbReference type="Ensembl" id="ENSSGRT00000095276.1">
    <property type="protein sequence ID" value="ENSSGRP00000089519.1"/>
    <property type="gene ID" value="ENSSGRG00000044918.1"/>
</dbReference>
<dbReference type="OrthoDB" id="70763at2759"/>
<dbReference type="PANTHER" id="PTHR14679:SF1">
    <property type="entry name" value="GEM-ASSOCIATED PROTEIN 7"/>
    <property type="match status" value="1"/>
</dbReference>
<evidence type="ECO:0000313" key="4">
    <source>
        <dbReference type="Proteomes" id="UP000472262"/>
    </source>
</evidence>
<reference evidence="3" key="2">
    <citation type="submission" date="2025-09" db="UniProtKB">
        <authorList>
            <consortium name="Ensembl"/>
        </authorList>
    </citation>
    <scope>IDENTIFICATION</scope>
</reference>
<dbReference type="AlphaFoldDB" id="A0A672RKP3"/>
<protein>
    <recommendedName>
        <fullName evidence="2">SUZ-C domain-containing protein</fullName>
    </recommendedName>
</protein>
<dbReference type="Proteomes" id="UP000472262">
    <property type="component" value="Unassembled WGS sequence"/>
</dbReference>
<dbReference type="OMA" id="CADIISY"/>
<evidence type="ECO:0000256" key="1">
    <source>
        <dbReference type="SAM" id="MobiDB-lite"/>
    </source>
</evidence>
<evidence type="ECO:0000313" key="3">
    <source>
        <dbReference type="Ensembl" id="ENSSGRP00000089519.1"/>
    </source>
</evidence>
<dbReference type="InterPro" id="IPR024642">
    <property type="entry name" value="SUZ-C"/>
</dbReference>
<dbReference type="GO" id="GO:0000387">
    <property type="term" value="P:spliceosomal snRNP assembly"/>
    <property type="evidence" value="ECO:0007669"/>
    <property type="project" value="TreeGrafter"/>
</dbReference>
<dbReference type="FunCoup" id="A0A672RKP3">
    <property type="interactions" value="484"/>
</dbReference>
<name>A0A672RKP3_SINGR</name>
<reference evidence="3" key="1">
    <citation type="submission" date="2025-08" db="UniProtKB">
        <authorList>
            <consortium name="Ensembl"/>
        </authorList>
    </citation>
    <scope>IDENTIFICATION</scope>
</reference>
<sequence>MRSSMKTPVSVLRLPRGPDPNSRGFDPNSPRFIALCPTTVPASSSSSDEEEQRLRAELRERFLRALLLMTGRRVRFDMHEHVRVHARFGASDIDVLTLQVSDLETPLGVQREALLRCQDVIACAFEA</sequence>
<dbReference type="KEGG" id="sgh:107558561"/>
<dbReference type="InterPro" id="IPR020338">
    <property type="entry name" value="SMN_gemin7"/>
</dbReference>
<evidence type="ECO:0000259" key="2">
    <source>
        <dbReference type="PROSITE" id="PS51938"/>
    </source>
</evidence>
<accession>A0A672RKP3</accession>
<dbReference type="GeneID" id="107558561"/>
<proteinExistence type="predicted"/>
<dbReference type="CDD" id="cd11677">
    <property type="entry name" value="Gemin7"/>
    <property type="match status" value="1"/>
</dbReference>
<dbReference type="Pfam" id="PF11095">
    <property type="entry name" value="Gemin7"/>
    <property type="match status" value="1"/>
</dbReference>
<feature type="domain" description="SUZ-C" evidence="2">
    <location>
        <begin position="1"/>
        <end position="29"/>
    </location>
</feature>
<dbReference type="InParanoid" id="A0A672RKP3"/>
<dbReference type="PANTHER" id="PTHR14679">
    <property type="entry name" value="GEM-ASSOCIATED PROTEIN 7"/>
    <property type="match status" value="1"/>
</dbReference>
<dbReference type="GO" id="GO:0034719">
    <property type="term" value="C:SMN-Sm protein complex"/>
    <property type="evidence" value="ECO:0007669"/>
    <property type="project" value="InterPro"/>
</dbReference>
<dbReference type="Gene3D" id="2.30.30.100">
    <property type="match status" value="1"/>
</dbReference>
<dbReference type="PROSITE" id="PS51938">
    <property type="entry name" value="SUZ_C"/>
    <property type="match status" value="1"/>
</dbReference>
<organism evidence="3 4">
    <name type="scientific">Sinocyclocheilus grahami</name>
    <name type="common">Dianchi golden-line fish</name>
    <name type="synonym">Barbus grahami</name>
    <dbReference type="NCBI Taxonomy" id="75366"/>
    <lineage>
        <taxon>Eukaryota</taxon>
        <taxon>Metazoa</taxon>
        <taxon>Chordata</taxon>
        <taxon>Craniata</taxon>
        <taxon>Vertebrata</taxon>
        <taxon>Euteleostomi</taxon>
        <taxon>Actinopterygii</taxon>
        <taxon>Neopterygii</taxon>
        <taxon>Teleostei</taxon>
        <taxon>Ostariophysi</taxon>
        <taxon>Cypriniformes</taxon>
        <taxon>Cyprinidae</taxon>
        <taxon>Cyprininae</taxon>
        <taxon>Sinocyclocheilus</taxon>
    </lineage>
</organism>
<feature type="region of interest" description="Disordered" evidence="1">
    <location>
        <begin position="1"/>
        <end position="29"/>
    </location>
</feature>